<reference evidence="1" key="2">
    <citation type="journal article" date="2015" name="Fish Shellfish Immunol.">
        <title>Early steps in the European eel (Anguilla anguilla)-Vibrio vulnificus interaction in the gills: Role of the RtxA13 toxin.</title>
        <authorList>
            <person name="Callol A."/>
            <person name="Pajuelo D."/>
            <person name="Ebbesson L."/>
            <person name="Teles M."/>
            <person name="MacKenzie S."/>
            <person name="Amaro C."/>
        </authorList>
    </citation>
    <scope>NUCLEOTIDE SEQUENCE</scope>
</reference>
<dbReference type="AlphaFoldDB" id="A0A0E9R6B6"/>
<organism evidence="1">
    <name type="scientific">Anguilla anguilla</name>
    <name type="common">European freshwater eel</name>
    <name type="synonym">Muraena anguilla</name>
    <dbReference type="NCBI Taxonomy" id="7936"/>
    <lineage>
        <taxon>Eukaryota</taxon>
        <taxon>Metazoa</taxon>
        <taxon>Chordata</taxon>
        <taxon>Craniata</taxon>
        <taxon>Vertebrata</taxon>
        <taxon>Euteleostomi</taxon>
        <taxon>Actinopterygii</taxon>
        <taxon>Neopterygii</taxon>
        <taxon>Teleostei</taxon>
        <taxon>Anguilliformes</taxon>
        <taxon>Anguillidae</taxon>
        <taxon>Anguilla</taxon>
    </lineage>
</organism>
<reference evidence="1" key="1">
    <citation type="submission" date="2014-11" db="EMBL/GenBank/DDBJ databases">
        <authorList>
            <person name="Amaro Gonzalez C."/>
        </authorList>
    </citation>
    <scope>NUCLEOTIDE SEQUENCE</scope>
</reference>
<accession>A0A0E9R6B6</accession>
<protein>
    <submittedName>
        <fullName evidence="1">Uncharacterized protein</fullName>
    </submittedName>
</protein>
<evidence type="ECO:0000313" key="1">
    <source>
        <dbReference type="EMBL" id="JAH24706.1"/>
    </source>
</evidence>
<dbReference type="EMBL" id="GBXM01083871">
    <property type="protein sequence ID" value="JAH24706.1"/>
    <property type="molecule type" value="Transcribed_RNA"/>
</dbReference>
<name>A0A0E9R6B6_ANGAN</name>
<sequence length="22" mass="2669">MSFLNIFYPQKCPIIEYIIHQA</sequence>
<proteinExistence type="predicted"/>